<evidence type="ECO:0000256" key="6">
    <source>
        <dbReference type="ARBA" id="ARBA00023098"/>
    </source>
</evidence>
<comment type="similarity">
    <text evidence="2">Belongs to the phospholipase D family.</text>
</comment>
<geneLocation type="plasmid" evidence="8">
    <name>pSOE2</name>
</geneLocation>
<comment type="caution">
    <text evidence="8">The sequence shown here is derived from an EMBL/GenBank/DDBJ whole genome shotgun (WGS) entry which is preliminary data.</text>
</comment>
<evidence type="ECO:0000256" key="3">
    <source>
        <dbReference type="ARBA" id="ARBA00012027"/>
    </source>
</evidence>
<sequence length="205" mass="23894">MNKKLKTAIFSFIIFITLLISGCKNIHENFYNHDHDVYNRDVYNHDVYNHDEDNHDIEVGFSPGHTASKIIISAIEKSKRSILIAAYSFTSKPIALALVKAQKRGVHVHLVVDKKVNTSRYTAVTYLVNHFVPVRFNDKYSIMHDKFMIIDNISVETGSFNYTQSAMFRNAENVIYIKNRRDIARQYLREFDRLWNEGIDAKPTY</sequence>
<dbReference type="InterPro" id="IPR025202">
    <property type="entry name" value="PLD-like_dom"/>
</dbReference>
<evidence type="ECO:0000256" key="5">
    <source>
        <dbReference type="ARBA" id="ARBA00022963"/>
    </source>
</evidence>
<evidence type="ECO:0000256" key="2">
    <source>
        <dbReference type="ARBA" id="ARBA00008664"/>
    </source>
</evidence>
<comment type="catalytic activity">
    <reaction evidence="1">
        <text>a 1,2-diacyl-sn-glycero-3-phosphocholine + H2O = a 1,2-diacyl-sn-glycero-3-phosphate + choline + H(+)</text>
        <dbReference type="Rhea" id="RHEA:14445"/>
        <dbReference type="ChEBI" id="CHEBI:15354"/>
        <dbReference type="ChEBI" id="CHEBI:15377"/>
        <dbReference type="ChEBI" id="CHEBI:15378"/>
        <dbReference type="ChEBI" id="CHEBI:57643"/>
        <dbReference type="ChEBI" id="CHEBI:58608"/>
        <dbReference type="EC" id="3.1.4.4"/>
    </reaction>
</comment>
<dbReference type="InterPro" id="IPR051406">
    <property type="entry name" value="PLD_domain"/>
</dbReference>
<dbReference type="OrthoDB" id="5294698at2"/>
<keyword evidence="5" id="KW-0442">Lipid degradation</keyword>
<reference evidence="8" key="1">
    <citation type="journal article" date="2018" name="Genome Biol. Evol.">
        <title>Cladogenesis and Genomic Streamlining in Extracellular Endosymbionts of Tropical Stink Bugs.</title>
        <authorList>
            <person name="Otero-Bravo A."/>
            <person name="Goffredi S."/>
            <person name="Sabree Z.L."/>
        </authorList>
    </citation>
    <scope>NUCLEOTIDE SEQUENCE [LARGE SCALE GENOMIC DNA]</scope>
    <source>
        <strain evidence="8">SoEE</strain>
        <plasmid evidence="8">pSOE2</plasmid>
    </source>
</reference>
<keyword evidence="4" id="KW-0378">Hydrolase</keyword>
<evidence type="ECO:0000256" key="4">
    <source>
        <dbReference type="ARBA" id="ARBA00022801"/>
    </source>
</evidence>
<dbReference type="Pfam" id="PF13091">
    <property type="entry name" value="PLDc_2"/>
    <property type="match status" value="1"/>
</dbReference>
<proteinExistence type="inferred from homology"/>
<keyword evidence="8" id="KW-0255">Endonuclease</keyword>
<dbReference type="PROSITE" id="PS50035">
    <property type="entry name" value="PLD"/>
    <property type="match status" value="1"/>
</dbReference>
<dbReference type="GO" id="GO:0016042">
    <property type="term" value="P:lipid catabolic process"/>
    <property type="evidence" value="ECO:0007669"/>
    <property type="project" value="UniProtKB-KW"/>
</dbReference>
<dbReference type="EMBL" id="PDKT01000010">
    <property type="protein sequence ID" value="PPI87624.1"/>
    <property type="molecule type" value="Genomic_DNA"/>
</dbReference>
<name>A0A2P5SZ61_9GAMM</name>
<dbReference type="AlphaFoldDB" id="A0A2P5SZ61"/>
<organism evidence="8">
    <name type="scientific">Candidatus Pantoea edessiphila</name>
    <dbReference type="NCBI Taxonomy" id="2044610"/>
    <lineage>
        <taxon>Bacteria</taxon>
        <taxon>Pseudomonadati</taxon>
        <taxon>Pseudomonadota</taxon>
        <taxon>Gammaproteobacteria</taxon>
        <taxon>Enterobacterales</taxon>
        <taxon>Erwiniaceae</taxon>
        <taxon>Pantoea</taxon>
    </lineage>
</organism>
<dbReference type="SUPFAM" id="SSF56024">
    <property type="entry name" value="Phospholipase D/nuclease"/>
    <property type="match status" value="1"/>
</dbReference>
<dbReference type="GO" id="GO:0006793">
    <property type="term" value="P:phosphorus metabolic process"/>
    <property type="evidence" value="ECO:0007669"/>
    <property type="project" value="UniProtKB-ARBA"/>
</dbReference>
<gene>
    <name evidence="8" type="ORF">CRV12_03715</name>
</gene>
<dbReference type="EC" id="3.1.4.4" evidence="3"/>
<evidence type="ECO:0000256" key="1">
    <source>
        <dbReference type="ARBA" id="ARBA00000798"/>
    </source>
</evidence>
<dbReference type="RefSeq" id="WP_136130619.1">
    <property type="nucleotide sequence ID" value="NZ_CM009562.1"/>
</dbReference>
<dbReference type="SMART" id="SM00155">
    <property type="entry name" value="PLDc"/>
    <property type="match status" value="1"/>
</dbReference>
<evidence type="ECO:0000313" key="8">
    <source>
        <dbReference type="EMBL" id="PPI87624.1"/>
    </source>
</evidence>
<dbReference type="GO" id="GO:0016891">
    <property type="term" value="F:RNA endonuclease activity producing 5'-phosphomonoesters, hydrolytic mechanism"/>
    <property type="evidence" value="ECO:0007669"/>
    <property type="project" value="TreeGrafter"/>
</dbReference>
<evidence type="ECO:0000259" key="7">
    <source>
        <dbReference type="PROSITE" id="PS50035"/>
    </source>
</evidence>
<dbReference type="GO" id="GO:0004630">
    <property type="term" value="F:phospholipase D activity"/>
    <property type="evidence" value="ECO:0007669"/>
    <property type="project" value="UniProtKB-EC"/>
</dbReference>
<protein>
    <recommendedName>
        <fullName evidence="3">phospholipase D</fullName>
        <ecNumber evidence="3">3.1.4.4</ecNumber>
    </recommendedName>
</protein>
<accession>A0A2P5SZ61</accession>
<keyword evidence="8" id="KW-0614">Plasmid</keyword>
<dbReference type="InterPro" id="IPR001736">
    <property type="entry name" value="PLipase_D/transphosphatidylase"/>
</dbReference>
<dbReference type="Proteomes" id="UP000296153">
    <property type="component" value="Plasmid pSOE2"/>
</dbReference>
<dbReference type="CDD" id="cd09170">
    <property type="entry name" value="PLDc_Nuc"/>
    <property type="match status" value="1"/>
</dbReference>
<dbReference type="Gene3D" id="3.30.870.10">
    <property type="entry name" value="Endonuclease Chain A"/>
    <property type="match status" value="1"/>
</dbReference>
<keyword evidence="6" id="KW-0443">Lipid metabolism</keyword>
<dbReference type="PANTHER" id="PTHR43856:SF1">
    <property type="entry name" value="MITOCHONDRIAL CARDIOLIPIN HYDROLASE"/>
    <property type="match status" value="1"/>
</dbReference>
<dbReference type="PANTHER" id="PTHR43856">
    <property type="entry name" value="CARDIOLIPIN HYDROLASE"/>
    <property type="match status" value="1"/>
</dbReference>
<feature type="domain" description="PLD phosphodiesterase" evidence="7">
    <location>
        <begin position="139"/>
        <end position="166"/>
    </location>
</feature>
<dbReference type="PROSITE" id="PS51257">
    <property type="entry name" value="PROKAR_LIPOPROTEIN"/>
    <property type="match status" value="1"/>
</dbReference>
<keyword evidence="8" id="KW-0540">Nuclease</keyword>